<feature type="compositionally biased region" description="Low complexity" evidence="1">
    <location>
        <begin position="48"/>
        <end position="59"/>
    </location>
</feature>
<accession>A0AAV9JKA6</accession>
<evidence type="ECO:0000313" key="3">
    <source>
        <dbReference type="Proteomes" id="UP001324427"/>
    </source>
</evidence>
<reference evidence="2 3" key="1">
    <citation type="submission" date="2021-11" db="EMBL/GenBank/DDBJ databases">
        <title>Black yeast isolated from Biological Soil Crust.</title>
        <authorList>
            <person name="Kurbessoian T."/>
        </authorList>
    </citation>
    <scope>NUCLEOTIDE SEQUENCE [LARGE SCALE GENOMIC DNA]</scope>
    <source>
        <strain evidence="2 3">CCFEE 5522</strain>
    </source>
</reference>
<organism evidence="2 3">
    <name type="scientific">Oleoguttula mirabilis</name>
    <dbReference type="NCBI Taxonomy" id="1507867"/>
    <lineage>
        <taxon>Eukaryota</taxon>
        <taxon>Fungi</taxon>
        <taxon>Dikarya</taxon>
        <taxon>Ascomycota</taxon>
        <taxon>Pezizomycotina</taxon>
        <taxon>Dothideomycetes</taxon>
        <taxon>Dothideomycetidae</taxon>
        <taxon>Mycosphaerellales</taxon>
        <taxon>Teratosphaeriaceae</taxon>
        <taxon>Oleoguttula</taxon>
    </lineage>
</organism>
<sequence>MDRRPPQLNEVVCRCRIGCACAASRDGGEGGVDGGGHLAGVSLALPPSAGDDGSDDGASVNGDEGPAEHKIEVGDFGLVSLKAIHQALAKHQRCTCHRGILPETDDYPFSALNSPAASGILLGDSMTAQLSGDERNMSSSLALSTRSGGSSQNGAIGRFSPSAFLGLMGEHFDFEVPHANTPPLSYFHSTPIWLGHERGYCFNMDIGVSYGMLYPPELSIGDSAALVDHSEYDMW</sequence>
<gene>
    <name evidence="2" type="ORF">LTR36_002628</name>
</gene>
<dbReference type="AlphaFoldDB" id="A0AAV9JKA6"/>
<protein>
    <submittedName>
        <fullName evidence="2">Uncharacterized protein</fullName>
    </submittedName>
</protein>
<evidence type="ECO:0000256" key="1">
    <source>
        <dbReference type="SAM" id="MobiDB-lite"/>
    </source>
</evidence>
<keyword evidence="3" id="KW-1185">Reference proteome</keyword>
<comment type="caution">
    <text evidence="2">The sequence shown here is derived from an EMBL/GenBank/DDBJ whole genome shotgun (WGS) entry which is preliminary data.</text>
</comment>
<feature type="region of interest" description="Disordered" evidence="1">
    <location>
        <begin position="43"/>
        <end position="67"/>
    </location>
</feature>
<dbReference type="Proteomes" id="UP001324427">
    <property type="component" value="Unassembled WGS sequence"/>
</dbReference>
<proteinExistence type="predicted"/>
<evidence type="ECO:0000313" key="2">
    <source>
        <dbReference type="EMBL" id="KAK4545675.1"/>
    </source>
</evidence>
<name>A0AAV9JKA6_9PEZI</name>
<dbReference type="EMBL" id="JAVFHQ010000018">
    <property type="protein sequence ID" value="KAK4545675.1"/>
    <property type="molecule type" value="Genomic_DNA"/>
</dbReference>